<protein>
    <recommendedName>
        <fullName evidence="3">G-protein coupled receptors family 1 profile domain-containing protein</fullName>
    </recommendedName>
</protein>
<sequence length="91" mass="9363">MAFLISALDGCSMLICNSASAGAMSGGMSGGGRLSTVVKCSVHLLSCSSVDERVLPSLSFIGLFVCWNLPASFLVVVYNSLRFPQPAASSA</sequence>
<dbReference type="AlphaFoldDB" id="A0AAV4HHV3"/>
<evidence type="ECO:0000313" key="2">
    <source>
        <dbReference type="Proteomes" id="UP000762676"/>
    </source>
</evidence>
<evidence type="ECO:0000313" key="1">
    <source>
        <dbReference type="EMBL" id="GFR97015.1"/>
    </source>
</evidence>
<feature type="non-terminal residue" evidence="1">
    <location>
        <position position="91"/>
    </location>
</feature>
<gene>
    <name evidence="1" type="ORF">ElyMa_006313300</name>
</gene>
<dbReference type="EMBL" id="BMAT01012683">
    <property type="protein sequence ID" value="GFR97015.1"/>
    <property type="molecule type" value="Genomic_DNA"/>
</dbReference>
<reference evidence="1 2" key="1">
    <citation type="journal article" date="2021" name="Elife">
        <title>Chloroplast acquisition without the gene transfer in kleptoplastic sea slugs, Plakobranchus ocellatus.</title>
        <authorList>
            <person name="Maeda T."/>
            <person name="Takahashi S."/>
            <person name="Yoshida T."/>
            <person name="Shimamura S."/>
            <person name="Takaki Y."/>
            <person name="Nagai Y."/>
            <person name="Toyoda A."/>
            <person name="Suzuki Y."/>
            <person name="Arimoto A."/>
            <person name="Ishii H."/>
            <person name="Satoh N."/>
            <person name="Nishiyama T."/>
            <person name="Hasebe M."/>
            <person name="Maruyama T."/>
            <person name="Minagawa J."/>
            <person name="Obokata J."/>
            <person name="Shigenobu S."/>
        </authorList>
    </citation>
    <scope>NUCLEOTIDE SEQUENCE [LARGE SCALE GENOMIC DNA]</scope>
</reference>
<organism evidence="1 2">
    <name type="scientific">Elysia marginata</name>
    <dbReference type="NCBI Taxonomy" id="1093978"/>
    <lineage>
        <taxon>Eukaryota</taxon>
        <taxon>Metazoa</taxon>
        <taxon>Spiralia</taxon>
        <taxon>Lophotrochozoa</taxon>
        <taxon>Mollusca</taxon>
        <taxon>Gastropoda</taxon>
        <taxon>Heterobranchia</taxon>
        <taxon>Euthyneura</taxon>
        <taxon>Panpulmonata</taxon>
        <taxon>Sacoglossa</taxon>
        <taxon>Placobranchoidea</taxon>
        <taxon>Plakobranchidae</taxon>
        <taxon>Elysia</taxon>
    </lineage>
</organism>
<proteinExistence type="predicted"/>
<evidence type="ECO:0008006" key="3">
    <source>
        <dbReference type="Google" id="ProtNLM"/>
    </source>
</evidence>
<keyword evidence="2" id="KW-1185">Reference proteome</keyword>
<dbReference type="Proteomes" id="UP000762676">
    <property type="component" value="Unassembled WGS sequence"/>
</dbReference>
<comment type="caution">
    <text evidence="1">The sequence shown here is derived from an EMBL/GenBank/DDBJ whole genome shotgun (WGS) entry which is preliminary data.</text>
</comment>
<accession>A0AAV4HHV3</accession>
<name>A0AAV4HHV3_9GAST</name>